<protein>
    <submittedName>
        <fullName evidence="2">Uncharacterized protein</fullName>
    </submittedName>
</protein>
<accession>A0AAD9GBL2</accession>
<gene>
    <name evidence="2" type="ORF">P3T76_010594</name>
</gene>
<dbReference type="Proteomes" id="UP001259832">
    <property type="component" value="Unassembled WGS sequence"/>
</dbReference>
<feature type="chain" id="PRO_5042148060" evidence="1">
    <location>
        <begin position="19"/>
        <end position="148"/>
    </location>
</feature>
<keyword evidence="3" id="KW-1185">Reference proteome</keyword>
<feature type="signal peptide" evidence="1">
    <location>
        <begin position="1"/>
        <end position="18"/>
    </location>
</feature>
<evidence type="ECO:0000313" key="2">
    <source>
        <dbReference type="EMBL" id="KAK1935369.1"/>
    </source>
</evidence>
<evidence type="ECO:0000256" key="1">
    <source>
        <dbReference type="SAM" id="SignalP"/>
    </source>
</evidence>
<dbReference type="AlphaFoldDB" id="A0AAD9GBL2"/>
<evidence type="ECO:0000313" key="3">
    <source>
        <dbReference type="Proteomes" id="UP001259832"/>
    </source>
</evidence>
<proteinExistence type="predicted"/>
<organism evidence="2 3">
    <name type="scientific">Phytophthora citrophthora</name>
    <dbReference type="NCBI Taxonomy" id="4793"/>
    <lineage>
        <taxon>Eukaryota</taxon>
        <taxon>Sar</taxon>
        <taxon>Stramenopiles</taxon>
        <taxon>Oomycota</taxon>
        <taxon>Peronosporomycetes</taxon>
        <taxon>Peronosporales</taxon>
        <taxon>Peronosporaceae</taxon>
        <taxon>Phytophthora</taxon>
    </lineage>
</organism>
<sequence>MQSIVFLFTLFLVSSIDAARLVFSTSASLSADHVNYSADKTQRCYSLSCFNNKAALVSWEDLDDGDQLVFYDDDNCKGSFVQGKKKSSRALEFSTYNFKGKTSSFMIWEYSTYPLNGMIDICKEKAILTTGNSSSSSTKEEEAGVQVV</sequence>
<reference evidence="2" key="1">
    <citation type="submission" date="2023-08" db="EMBL/GenBank/DDBJ databases">
        <title>Reference Genome Resource for the Citrus Pathogen Phytophthora citrophthora.</title>
        <authorList>
            <person name="Moller H."/>
            <person name="Coetzee B."/>
            <person name="Rose L.J."/>
            <person name="Van Niekerk J.M."/>
        </authorList>
    </citation>
    <scope>NUCLEOTIDE SEQUENCE</scope>
    <source>
        <strain evidence="2">STE-U-9442</strain>
    </source>
</reference>
<dbReference type="EMBL" id="JASMQC010000023">
    <property type="protein sequence ID" value="KAK1935369.1"/>
    <property type="molecule type" value="Genomic_DNA"/>
</dbReference>
<name>A0AAD9GBL2_9STRA</name>
<comment type="caution">
    <text evidence="2">The sequence shown here is derived from an EMBL/GenBank/DDBJ whole genome shotgun (WGS) entry which is preliminary data.</text>
</comment>
<keyword evidence="1" id="KW-0732">Signal</keyword>